<organism evidence="2 3">
    <name type="scientific">Alkaliphilus serpentinus</name>
    <dbReference type="NCBI Taxonomy" id="1482731"/>
    <lineage>
        <taxon>Bacteria</taxon>
        <taxon>Bacillati</taxon>
        <taxon>Bacillota</taxon>
        <taxon>Clostridia</taxon>
        <taxon>Peptostreptococcales</taxon>
        <taxon>Natronincolaceae</taxon>
        <taxon>Alkaliphilus</taxon>
    </lineage>
</organism>
<dbReference type="GO" id="GO:0016747">
    <property type="term" value="F:acyltransferase activity, transferring groups other than amino-acyl groups"/>
    <property type="evidence" value="ECO:0007669"/>
    <property type="project" value="InterPro"/>
</dbReference>
<dbReference type="InterPro" id="IPR000182">
    <property type="entry name" value="GNAT_dom"/>
</dbReference>
<dbReference type="PROSITE" id="PS51186">
    <property type="entry name" value="GNAT"/>
    <property type="match status" value="1"/>
</dbReference>
<dbReference type="Gene3D" id="3.40.630.30">
    <property type="match status" value="1"/>
</dbReference>
<evidence type="ECO:0000313" key="2">
    <source>
        <dbReference type="EMBL" id="KAB3529390.1"/>
    </source>
</evidence>
<keyword evidence="2" id="KW-0808">Transferase</keyword>
<name>A0A833MDS1_9FIRM</name>
<feature type="domain" description="N-acetyltransferase" evidence="1">
    <location>
        <begin position="15"/>
        <end position="182"/>
    </location>
</feature>
<reference evidence="2 3" key="1">
    <citation type="submission" date="2019-10" db="EMBL/GenBank/DDBJ databases">
        <title>Alkaliphilus serpentinus sp. nov. and Alkaliphilus pronyensis sp. nov., two novel anaerobic alkaliphilic species isolated from the serpentinized-hosted hydrothermal field of the Prony Bay (New Caledonia).</title>
        <authorList>
            <person name="Postec A."/>
        </authorList>
    </citation>
    <scope>NUCLEOTIDE SEQUENCE [LARGE SCALE GENOMIC DNA]</scope>
    <source>
        <strain evidence="2 3">LacT</strain>
    </source>
</reference>
<sequence>MIIANVFPVIETKNLILRKMTIEDKHDIFQMRKDSIMHEYTDSKPDESIEETETYIDKMLNGIAENKWIIWAIEHKLSKKVIGTISIWNIDKEKRLAELGYGVIPVFQGKGLMKEALLGAVDYGFNAMKLKSLDAYTEENNISSNKLLENCKFKIIDKVEDQGYCNDRIYHMLMYRLENTIQ</sequence>
<proteinExistence type="predicted"/>
<evidence type="ECO:0000259" key="1">
    <source>
        <dbReference type="PROSITE" id="PS51186"/>
    </source>
</evidence>
<dbReference type="PANTHER" id="PTHR43792:SF1">
    <property type="entry name" value="N-ACETYLTRANSFERASE DOMAIN-CONTAINING PROTEIN"/>
    <property type="match status" value="1"/>
</dbReference>
<accession>A0A833MDS1</accession>
<dbReference type="AlphaFoldDB" id="A0A833MDS1"/>
<dbReference type="PANTHER" id="PTHR43792">
    <property type="entry name" value="GNAT FAMILY, PUTATIVE (AFU_ORTHOLOGUE AFUA_3G00765)-RELATED-RELATED"/>
    <property type="match status" value="1"/>
</dbReference>
<dbReference type="Pfam" id="PF13302">
    <property type="entry name" value="Acetyltransf_3"/>
    <property type="match status" value="1"/>
</dbReference>
<dbReference type="SUPFAM" id="SSF55729">
    <property type="entry name" value="Acyl-CoA N-acyltransferases (Nat)"/>
    <property type="match status" value="1"/>
</dbReference>
<evidence type="ECO:0000313" key="3">
    <source>
        <dbReference type="Proteomes" id="UP000465601"/>
    </source>
</evidence>
<protein>
    <submittedName>
        <fullName evidence="2">GNAT family N-acetyltransferase</fullName>
    </submittedName>
</protein>
<dbReference type="InterPro" id="IPR051531">
    <property type="entry name" value="N-acetyltransferase"/>
</dbReference>
<dbReference type="EMBL" id="WBZB01000032">
    <property type="protein sequence ID" value="KAB3529390.1"/>
    <property type="molecule type" value="Genomic_DNA"/>
</dbReference>
<gene>
    <name evidence="2" type="ORF">F8153_09150</name>
</gene>
<dbReference type="InterPro" id="IPR016181">
    <property type="entry name" value="Acyl_CoA_acyltransferase"/>
</dbReference>
<dbReference type="Proteomes" id="UP000465601">
    <property type="component" value="Unassembled WGS sequence"/>
</dbReference>
<dbReference type="CDD" id="cd04301">
    <property type="entry name" value="NAT_SF"/>
    <property type="match status" value="1"/>
</dbReference>
<keyword evidence="3" id="KW-1185">Reference proteome</keyword>
<dbReference type="OrthoDB" id="9811523at2"/>
<dbReference type="RefSeq" id="WP_151866055.1">
    <property type="nucleotide sequence ID" value="NZ_WBZB01000032.1"/>
</dbReference>
<comment type="caution">
    <text evidence="2">The sequence shown here is derived from an EMBL/GenBank/DDBJ whole genome shotgun (WGS) entry which is preliminary data.</text>
</comment>